<keyword evidence="2 5" id="KW-0808">Transferase</keyword>
<feature type="compositionally biased region" description="Polar residues" evidence="6">
    <location>
        <begin position="298"/>
        <end position="309"/>
    </location>
</feature>
<comment type="caution">
    <text evidence="5">Lacks conserved residue(s) required for the propagation of feature annotation.</text>
</comment>
<dbReference type="SMART" id="SM00650">
    <property type="entry name" value="rADc"/>
    <property type="match status" value="1"/>
</dbReference>
<gene>
    <name evidence="8" type="primary">ksgA_1</name>
    <name evidence="8" type="ORF">MMAD_37420</name>
</gene>
<dbReference type="PROSITE" id="PS01131">
    <property type="entry name" value="RRNA_A_DIMETH"/>
    <property type="match status" value="1"/>
</dbReference>
<dbReference type="GO" id="GO:0003723">
    <property type="term" value="F:RNA binding"/>
    <property type="evidence" value="ECO:0007669"/>
    <property type="project" value="UniProtKB-UniRule"/>
</dbReference>
<evidence type="ECO:0000256" key="1">
    <source>
        <dbReference type="ARBA" id="ARBA00022603"/>
    </source>
</evidence>
<feature type="binding site" evidence="5">
    <location>
        <position position="77"/>
    </location>
    <ligand>
        <name>S-adenosyl-L-methionine</name>
        <dbReference type="ChEBI" id="CHEBI:59789"/>
    </ligand>
</feature>
<name>A0A7I7XJU5_9MYCO</name>
<dbReference type="Gene3D" id="1.10.8.100">
    <property type="entry name" value="Ribosomal RNA adenine dimethylase-like, domain 2"/>
    <property type="match status" value="1"/>
</dbReference>
<feature type="binding site" evidence="5">
    <location>
        <position position="56"/>
    </location>
    <ligand>
        <name>S-adenosyl-L-methionine</name>
        <dbReference type="ChEBI" id="CHEBI:59789"/>
    </ligand>
</feature>
<comment type="similarity">
    <text evidence="5">Belongs to the class I-like SAM-binding methyltransferase superfamily. rRNA adenine N(6)-methyltransferase family.</text>
</comment>
<evidence type="ECO:0000313" key="8">
    <source>
        <dbReference type="EMBL" id="BBZ29447.1"/>
    </source>
</evidence>
<dbReference type="SUPFAM" id="SSF53335">
    <property type="entry name" value="S-adenosyl-L-methionine-dependent methyltransferases"/>
    <property type="match status" value="1"/>
</dbReference>
<dbReference type="Pfam" id="PF00398">
    <property type="entry name" value="RrnaAD"/>
    <property type="match status" value="1"/>
</dbReference>
<dbReference type="InterPro" id="IPR020596">
    <property type="entry name" value="rRNA_Ade_Mease_Trfase_CS"/>
</dbReference>
<accession>A0A7I7XJU5</accession>
<keyword evidence="9" id="KW-1185">Reference proteome</keyword>
<dbReference type="Gene3D" id="3.40.50.150">
    <property type="entry name" value="Vaccinia Virus protein VP39"/>
    <property type="match status" value="1"/>
</dbReference>
<feature type="domain" description="Ribosomal RNA adenine methylase transferase N-terminal" evidence="7">
    <location>
        <begin position="36"/>
        <end position="211"/>
    </location>
</feature>
<keyword evidence="1 5" id="KW-0489">Methyltransferase</keyword>
<evidence type="ECO:0000256" key="2">
    <source>
        <dbReference type="ARBA" id="ARBA00022679"/>
    </source>
</evidence>
<feature type="region of interest" description="Disordered" evidence="6">
    <location>
        <begin position="287"/>
        <end position="309"/>
    </location>
</feature>
<dbReference type="RefSeq" id="WP_163739984.1">
    <property type="nucleotide sequence ID" value="NZ_AP022610.1"/>
</dbReference>
<reference evidence="8 9" key="1">
    <citation type="journal article" date="2019" name="Emerg. Microbes Infect.">
        <title>Comprehensive subspecies identification of 175 nontuberculous mycobacteria species based on 7547 genomic profiles.</title>
        <authorList>
            <person name="Matsumoto Y."/>
            <person name="Kinjo T."/>
            <person name="Motooka D."/>
            <person name="Nabeya D."/>
            <person name="Jung N."/>
            <person name="Uechi K."/>
            <person name="Horii T."/>
            <person name="Iida T."/>
            <person name="Fujita J."/>
            <person name="Nakamura S."/>
        </authorList>
    </citation>
    <scope>NUCLEOTIDE SEQUENCE [LARGE SCALE GENOMIC DNA]</scope>
    <source>
        <strain evidence="8 9">JCM 13574</strain>
    </source>
</reference>
<organism evidence="8 9">
    <name type="scientific">Mycolicibacterium madagascariense</name>
    <dbReference type="NCBI Taxonomy" id="212765"/>
    <lineage>
        <taxon>Bacteria</taxon>
        <taxon>Bacillati</taxon>
        <taxon>Actinomycetota</taxon>
        <taxon>Actinomycetes</taxon>
        <taxon>Mycobacteriales</taxon>
        <taxon>Mycobacteriaceae</taxon>
        <taxon>Mycolicibacterium</taxon>
    </lineage>
</organism>
<evidence type="ECO:0000256" key="3">
    <source>
        <dbReference type="ARBA" id="ARBA00022691"/>
    </source>
</evidence>
<evidence type="ECO:0000313" key="9">
    <source>
        <dbReference type="Proteomes" id="UP000466517"/>
    </source>
</evidence>
<keyword evidence="3 5" id="KW-0949">S-adenosyl-L-methionine</keyword>
<dbReference type="CDD" id="cd02440">
    <property type="entry name" value="AdoMet_MTases"/>
    <property type="match status" value="1"/>
</dbReference>
<keyword evidence="4 5" id="KW-0694">RNA-binding</keyword>
<evidence type="ECO:0000256" key="4">
    <source>
        <dbReference type="ARBA" id="ARBA00022884"/>
    </source>
</evidence>
<feature type="binding site" evidence="5">
    <location>
        <position position="126"/>
    </location>
    <ligand>
        <name>S-adenosyl-L-methionine</name>
        <dbReference type="ChEBI" id="CHEBI:59789"/>
    </ligand>
</feature>
<dbReference type="InterPro" id="IPR029063">
    <property type="entry name" value="SAM-dependent_MTases_sf"/>
</dbReference>
<sequence length="309" mass="33213">MTIRQLDRSELRHIAKAANFRPSAKRGQFYPHDSATVRRVTAACGAHRADEVLELGAGLGSVTLALLDKGARVTAVEPDAALARQLPHTVAQHSHSEIERLSVLHGDVTSVLPADLPAEPTIAVANLPAPLVESTLLHLLNEFRALRTVLVLTEFVLADRVCAEPGGPKYHPFGAKLRYFGAVRRHGAVTPSALWPIPRCHYGLFGVHRDPRQSRPADAESRGQVFGLVDIAFAHRRNSARSAFAAWAGSGHESAKRLLTASINPARRADDLGIGDFVRLQQRSSEFVGEGIDGSPLGRQSSPAGGSGR</sequence>
<evidence type="ECO:0000256" key="5">
    <source>
        <dbReference type="PROSITE-ProRule" id="PRU01026"/>
    </source>
</evidence>
<evidence type="ECO:0000259" key="7">
    <source>
        <dbReference type="SMART" id="SM00650"/>
    </source>
</evidence>
<dbReference type="EMBL" id="AP022610">
    <property type="protein sequence ID" value="BBZ29447.1"/>
    <property type="molecule type" value="Genomic_DNA"/>
</dbReference>
<evidence type="ECO:0000256" key="6">
    <source>
        <dbReference type="SAM" id="MobiDB-lite"/>
    </source>
</evidence>
<dbReference type="InterPro" id="IPR001737">
    <property type="entry name" value="KsgA/Erm"/>
</dbReference>
<protein>
    <submittedName>
        <fullName evidence="8">Ribosomal RNA small subunit methyltransferase A</fullName>
    </submittedName>
</protein>
<dbReference type="InterPro" id="IPR023165">
    <property type="entry name" value="rRNA_Ade_diMease-like_C"/>
</dbReference>
<dbReference type="AlphaFoldDB" id="A0A7I7XJU5"/>
<dbReference type="Proteomes" id="UP000466517">
    <property type="component" value="Chromosome"/>
</dbReference>
<dbReference type="GO" id="GO:0005829">
    <property type="term" value="C:cytosol"/>
    <property type="evidence" value="ECO:0007669"/>
    <property type="project" value="TreeGrafter"/>
</dbReference>
<dbReference type="PANTHER" id="PTHR11727:SF7">
    <property type="entry name" value="DIMETHYLADENOSINE TRANSFERASE-RELATED"/>
    <property type="match status" value="1"/>
</dbReference>
<feature type="binding site" evidence="5">
    <location>
        <position position="107"/>
    </location>
    <ligand>
        <name>S-adenosyl-L-methionine</name>
        <dbReference type="ChEBI" id="CHEBI:59789"/>
    </ligand>
</feature>
<dbReference type="PANTHER" id="PTHR11727">
    <property type="entry name" value="DIMETHYLADENOSINE TRANSFERASE"/>
    <property type="match status" value="1"/>
</dbReference>
<dbReference type="InterPro" id="IPR020598">
    <property type="entry name" value="rRNA_Ade_methylase_Trfase_N"/>
</dbReference>
<dbReference type="GO" id="GO:0000179">
    <property type="term" value="F:rRNA (adenine-N6,N6-)-dimethyltransferase activity"/>
    <property type="evidence" value="ECO:0007669"/>
    <property type="project" value="UniProtKB-UniRule"/>
</dbReference>
<dbReference type="PROSITE" id="PS51689">
    <property type="entry name" value="SAM_RNA_A_N6_MT"/>
    <property type="match status" value="1"/>
</dbReference>
<proteinExistence type="inferred from homology"/>
<dbReference type="KEGG" id="mmag:MMAD_37420"/>